<name>A0A4Q9L652_9MICR</name>
<dbReference type="AlphaFoldDB" id="A0A4Q9L652"/>
<reference evidence="16 17" key="1">
    <citation type="submission" date="2017-12" db="EMBL/GenBank/DDBJ databases">
        <authorList>
            <person name="Pombert J.-F."/>
            <person name="Haag K.L."/>
            <person name="Ebert D."/>
        </authorList>
    </citation>
    <scope>NUCLEOTIDE SEQUENCE [LARGE SCALE GENOMIC DNA]</scope>
    <source>
        <strain evidence="16">FI-OER-3-3</strain>
    </source>
</reference>
<feature type="transmembrane region" description="Helical" evidence="14">
    <location>
        <begin position="17"/>
        <end position="37"/>
    </location>
</feature>
<dbReference type="SMART" id="SM00472">
    <property type="entry name" value="MIR"/>
    <property type="match status" value="2"/>
</dbReference>
<feature type="transmembrane region" description="Helical" evidence="14">
    <location>
        <begin position="173"/>
        <end position="188"/>
    </location>
</feature>
<dbReference type="InterPro" id="IPR027005">
    <property type="entry name" value="PMT-like"/>
</dbReference>
<keyword evidence="6 14" id="KW-0808">Transferase</keyword>
<dbReference type="UniPathway" id="UPA00378"/>
<accession>A0A4Q9L652</accession>
<evidence type="ECO:0000313" key="17">
    <source>
        <dbReference type="Proteomes" id="UP000292362"/>
    </source>
</evidence>
<dbReference type="SUPFAM" id="SSF82109">
    <property type="entry name" value="MIR domain"/>
    <property type="match status" value="1"/>
</dbReference>
<evidence type="ECO:0000256" key="3">
    <source>
        <dbReference type="ARBA" id="ARBA00007222"/>
    </source>
</evidence>
<dbReference type="PROSITE" id="PS50919">
    <property type="entry name" value="MIR"/>
    <property type="match status" value="1"/>
</dbReference>
<comment type="pathway">
    <text evidence="2 14">Protein modification; protein glycosylation.</text>
</comment>
<organism evidence="16 17">
    <name type="scientific">Hamiltosporidium tvaerminnensis</name>
    <dbReference type="NCBI Taxonomy" id="1176355"/>
    <lineage>
        <taxon>Eukaryota</taxon>
        <taxon>Fungi</taxon>
        <taxon>Fungi incertae sedis</taxon>
        <taxon>Microsporidia</taxon>
        <taxon>Dubosqiidae</taxon>
        <taxon>Hamiltosporidium</taxon>
    </lineage>
</organism>
<dbReference type="GO" id="GO:0004169">
    <property type="term" value="F:dolichyl-phosphate-mannose-protein mannosyltransferase activity"/>
    <property type="evidence" value="ECO:0007669"/>
    <property type="project" value="UniProtKB-UniRule"/>
</dbReference>
<comment type="caution">
    <text evidence="16">The sequence shown here is derived from an EMBL/GenBank/DDBJ whole genome shotgun (WGS) entry which is preliminary data.</text>
</comment>
<comment type="function">
    <text evidence="14">Transfers mannose from Dol-P-mannose to Ser or Thr residues on proteins.</text>
</comment>
<proteinExistence type="inferred from homology"/>
<evidence type="ECO:0000256" key="4">
    <source>
        <dbReference type="ARBA" id="ARBA00012839"/>
    </source>
</evidence>
<evidence type="ECO:0000256" key="2">
    <source>
        <dbReference type="ARBA" id="ARBA00004922"/>
    </source>
</evidence>
<protein>
    <recommendedName>
        <fullName evidence="4 14">Dolichyl-phosphate-mannose--protein mannosyltransferase</fullName>
        <ecNumber evidence="4 14">2.4.1.109</ecNumber>
    </recommendedName>
</protein>
<dbReference type="InterPro" id="IPR036300">
    <property type="entry name" value="MIR_dom_sf"/>
</dbReference>
<keyword evidence="8" id="KW-0677">Repeat</keyword>
<gene>
    <name evidence="16" type="ORF">CWI37_0357p0020</name>
</gene>
<keyword evidence="9 14" id="KW-0256">Endoplasmic reticulum</keyword>
<feature type="transmembrane region" description="Helical" evidence="14">
    <location>
        <begin position="618"/>
        <end position="644"/>
    </location>
</feature>
<keyword evidence="11 14" id="KW-0472">Membrane</keyword>
<dbReference type="Proteomes" id="UP000292362">
    <property type="component" value="Unassembled WGS sequence"/>
</dbReference>
<dbReference type="Pfam" id="PF16192">
    <property type="entry name" value="PMT_4TMC"/>
    <property type="match status" value="1"/>
</dbReference>
<dbReference type="VEuPathDB" id="MicrosporidiaDB:CWI37_0357p0020"/>
<comment type="similarity">
    <text evidence="3 14">Belongs to the glycosyltransferase 39 family.</text>
</comment>
<feature type="transmembrane region" description="Helical" evidence="14">
    <location>
        <begin position="97"/>
        <end position="122"/>
    </location>
</feature>
<comment type="catalytic activity">
    <reaction evidence="13 14">
        <text>a di-trans,poly-cis-dolichyl beta-D-mannosyl phosphate + L-seryl-[protein] = 3-O-(alpha-D-mannosyl)-L-seryl-[protein] + a di-trans,poly-cis-dolichyl phosphate + H(+)</text>
        <dbReference type="Rhea" id="RHEA:17377"/>
        <dbReference type="Rhea" id="RHEA-COMP:9863"/>
        <dbReference type="Rhea" id="RHEA-COMP:13546"/>
        <dbReference type="Rhea" id="RHEA-COMP:19498"/>
        <dbReference type="Rhea" id="RHEA-COMP:19501"/>
        <dbReference type="ChEBI" id="CHEBI:15378"/>
        <dbReference type="ChEBI" id="CHEBI:29999"/>
        <dbReference type="ChEBI" id="CHEBI:57683"/>
        <dbReference type="ChEBI" id="CHEBI:58211"/>
        <dbReference type="ChEBI" id="CHEBI:137321"/>
        <dbReference type="EC" id="2.4.1.109"/>
    </reaction>
</comment>
<evidence type="ECO:0000256" key="11">
    <source>
        <dbReference type="ARBA" id="ARBA00023136"/>
    </source>
</evidence>
<dbReference type="EC" id="2.4.1.109" evidence="4 14"/>
<evidence type="ECO:0000259" key="15">
    <source>
        <dbReference type="PROSITE" id="PS50919"/>
    </source>
</evidence>
<evidence type="ECO:0000256" key="1">
    <source>
        <dbReference type="ARBA" id="ARBA00004477"/>
    </source>
</evidence>
<dbReference type="InterPro" id="IPR032421">
    <property type="entry name" value="PMT_4TMC"/>
</dbReference>
<comment type="catalytic activity">
    <reaction evidence="12 14">
        <text>a di-trans,poly-cis-dolichyl beta-D-mannosyl phosphate + L-threonyl-[protein] = 3-O-(alpha-D-mannosyl)-L-threonyl-[protein] + a di-trans,poly-cis-dolichyl phosphate + H(+)</text>
        <dbReference type="Rhea" id="RHEA:53396"/>
        <dbReference type="Rhea" id="RHEA-COMP:11060"/>
        <dbReference type="Rhea" id="RHEA-COMP:13547"/>
        <dbReference type="Rhea" id="RHEA-COMP:19498"/>
        <dbReference type="Rhea" id="RHEA-COMP:19501"/>
        <dbReference type="ChEBI" id="CHEBI:15378"/>
        <dbReference type="ChEBI" id="CHEBI:30013"/>
        <dbReference type="ChEBI" id="CHEBI:57683"/>
        <dbReference type="ChEBI" id="CHEBI:58211"/>
        <dbReference type="ChEBI" id="CHEBI:137323"/>
        <dbReference type="EC" id="2.4.1.109"/>
    </reaction>
</comment>
<evidence type="ECO:0000313" key="16">
    <source>
        <dbReference type="EMBL" id="TBU03099.1"/>
    </source>
</evidence>
<feature type="transmembrane region" description="Helical" evidence="14">
    <location>
        <begin position="194"/>
        <end position="213"/>
    </location>
</feature>
<dbReference type="Pfam" id="PF02815">
    <property type="entry name" value="MIR"/>
    <property type="match status" value="1"/>
</dbReference>
<dbReference type="InterPro" id="IPR016093">
    <property type="entry name" value="MIR_motif"/>
</dbReference>
<evidence type="ECO:0000256" key="6">
    <source>
        <dbReference type="ARBA" id="ARBA00022679"/>
    </source>
</evidence>
<evidence type="ECO:0000256" key="8">
    <source>
        <dbReference type="ARBA" id="ARBA00022737"/>
    </source>
</evidence>
<evidence type="ECO:0000256" key="12">
    <source>
        <dbReference type="ARBA" id="ARBA00045085"/>
    </source>
</evidence>
<dbReference type="EMBL" id="PITJ01000357">
    <property type="protein sequence ID" value="TBU03099.1"/>
    <property type="molecule type" value="Genomic_DNA"/>
</dbReference>
<evidence type="ECO:0000256" key="13">
    <source>
        <dbReference type="ARBA" id="ARBA00045102"/>
    </source>
</evidence>
<dbReference type="Pfam" id="PF02366">
    <property type="entry name" value="PMT"/>
    <property type="match status" value="1"/>
</dbReference>
<keyword evidence="5 14" id="KW-0328">Glycosyltransferase</keyword>
<dbReference type="GO" id="GO:0005789">
    <property type="term" value="C:endoplasmic reticulum membrane"/>
    <property type="evidence" value="ECO:0007669"/>
    <property type="project" value="UniProtKB-SubCell"/>
</dbReference>
<feature type="transmembrane region" description="Helical" evidence="14">
    <location>
        <begin position="142"/>
        <end position="164"/>
    </location>
</feature>
<feature type="transmembrane region" description="Helical" evidence="14">
    <location>
        <begin position="584"/>
        <end position="606"/>
    </location>
</feature>
<evidence type="ECO:0000256" key="5">
    <source>
        <dbReference type="ARBA" id="ARBA00022676"/>
    </source>
</evidence>
<feature type="transmembrane region" description="Helical" evidence="14">
    <location>
        <begin position="553"/>
        <end position="572"/>
    </location>
</feature>
<comment type="subcellular location">
    <subcellularLocation>
        <location evidence="1 14">Endoplasmic reticulum membrane</location>
        <topology evidence="1 14">Multi-pass membrane protein</topology>
    </subcellularLocation>
</comment>
<dbReference type="Gene3D" id="2.80.10.50">
    <property type="match status" value="1"/>
</dbReference>
<keyword evidence="10 14" id="KW-1133">Transmembrane helix</keyword>
<feature type="domain" description="MIR" evidence="15">
    <location>
        <begin position="349"/>
        <end position="409"/>
    </location>
</feature>
<evidence type="ECO:0000256" key="7">
    <source>
        <dbReference type="ARBA" id="ARBA00022692"/>
    </source>
</evidence>
<evidence type="ECO:0000256" key="10">
    <source>
        <dbReference type="ARBA" id="ARBA00022989"/>
    </source>
</evidence>
<evidence type="ECO:0000256" key="14">
    <source>
        <dbReference type="RuleBase" id="RU367007"/>
    </source>
</evidence>
<dbReference type="PANTHER" id="PTHR10050">
    <property type="entry name" value="DOLICHYL-PHOSPHATE-MANNOSE--PROTEIN MANNOSYLTRANSFERASE"/>
    <property type="match status" value="1"/>
</dbReference>
<evidence type="ECO:0000256" key="9">
    <source>
        <dbReference type="ARBA" id="ARBA00022824"/>
    </source>
</evidence>
<keyword evidence="7 14" id="KW-0812">Transmembrane</keyword>
<dbReference type="InterPro" id="IPR003342">
    <property type="entry name" value="ArnT-like_N"/>
</dbReference>
<feature type="transmembrane region" description="Helical" evidence="14">
    <location>
        <begin position="225"/>
        <end position="251"/>
    </location>
</feature>
<sequence>MKLFGTKKISERKLFRILVWLSITTRFFFITFPFSLIQEEAYFIKLARGLIERQFKYDLQPPLGKLIISFLLFWGKSNFSVLSEIGMPTVFHKASYVLLRGVSVILSIFVILMTYKILLRILEPWKAFLVSLLVLFENLYQMHFKFITADPYSLFFMVCSFYFFSEFYYERKYVYLFLVGIFCGLNISSKLIGISFWLAVSIYILVEIFTAFYNPDIKFRSIFVYFMNFVFGMIVVPFLIYIASFYIYFLFQTEFTNEARNLSLHFQSDLKNFPIEQVDKYVMDHSILTLINTENKVYLNSSDEYLTTGSKQQIVSGDQNKDEYALWRIMKVHNIEESNQEPNNEGIDSKFIKNGDSVKIIHLMTDKYLHSHEINTENSKDKKFFEATAYGSGSKNMTDENDYWVVECDTEFLQCRTSLLQLKHHMTHSYLGIRKLENNTYEAHTSRDGRKGMRNFYIEDNRNEEIHKISKDIKSKEKIENYKNLTFFQKFIELNSKIFEQTNNLDNKNISIISPWKWLFSIKGNIHYFLKTDHYSLDMTNNNKNVLIVPYNILTHVFSSIIAILFPLFLFFNHISLQRYRKGIFINFFIIFIYISYLFNYLPFIFTSSQFYQTNYLFSLYFSLLLIGISISIFGENILLIFVISNSFVFFNNLNVNGTIISYEECLRQEICSAV</sequence>